<evidence type="ECO:0000313" key="2">
    <source>
        <dbReference type="Proteomes" id="UP000031057"/>
    </source>
</evidence>
<dbReference type="OrthoDB" id="7428332at2"/>
<dbReference type="STRING" id="1348853.LK12_08905"/>
<evidence type="ECO:0000313" key="1">
    <source>
        <dbReference type="EMBL" id="KHK91038.1"/>
    </source>
</evidence>
<dbReference type="Pfam" id="PF13617">
    <property type="entry name" value="Lipoprotein_19"/>
    <property type="match status" value="1"/>
</dbReference>
<name>A0A0B1ZP56_9SPHN</name>
<dbReference type="Proteomes" id="UP000031057">
    <property type="component" value="Unassembled WGS sequence"/>
</dbReference>
<dbReference type="InterPro" id="IPR025985">
    <property type="entry name" value="YnbE"/>
</dbReference>
<comment type="caution">
    <text evidence="1">The sequence shown here is derived from an EMBL/GenBank/DDBJ whole genome shotgun (WGS) entry which is preliminary data.</text>
</comment>
<gene>
    <name evidence="1" type="ORF">LK12_08905</name>
</gene>
<dbReference type="EMBL" id="JTDI01000003">
    <property type="protein sequence ID" value="KHK91038.1"/>
    <property type="molecule type" value="Genomic_DNA"/>
</dbReference>
<organism evidence="1 2">
    <name type="scientific">Novosphingobium malaysiense</name>
    <dbReference type="NCBI Taxonomy" id="1348853"/>
    <lineage>
        <taxon>Bacteria</taxon>
        <taxon>Pseudomonadati</taxon>
        <taxon>Pseudomonadota</taxon>
        <taxon>Alphaproteobacteria</taxon>
        <taxon>Sphingomonadales</taxon>
        <taxon>Sphingomonadaceae</taxon>
        <taxon>Novosphingobium</taxon>
    </lineage>
</organism>
<sequence>MTVCELTGGVPAARNPAESGRGTIVVQQEVGRSGRRAVRAVLKHAPMLVTAGAIGMLGGCVNVAAPDKPIVIELNINIRQEVFYRLDAQAAKTIEENKDIF</sequence>
<dbReference type="RefSeq" id="WP_039282351.1">
    <property type="nucleotide sequence ID" value="NZ_JTDI01000003.1"/>
</dbReference>
<evidence type="ECO:0008006" key="3">
    <source>
        <dbReference type="Google" id="ProtNLM"/>
    </source>
</evidence>
<proteinExistence type="predicted"/>
<accession>A0A0B1ZP56</accession>
<dbReference type="AlphaFoldDB" id="A0A0B1ZP56"/>
<reference evidence="1 2" key="1">
    <citation type="submission" date="2014-10" db="EMBL/GenBank/DDBJ databases">
        <title>Genome sequence of Novosphingobium malaysiense MUSC 273(T).</title>
        <authorList>
            <person name="Lee L.-H."/>
        </authorList>
    </citation>
    <scope>NUCLEOTIDE SEQUENCE [LARGE SCALE GENOMIC DNA]</scope>
    <source>
        <strain evidence="1 2">MUSC 273</strain>
    </source>
</reference>
<keyword evidence="2" id="KW-1185">Reference proteome</keyword>
<protein>
    <recommendedName>
        <fullName evidence="3">Lipoprotein</fullName>
    </recommendedName>
</protein>